<proteinExistence type="predicted"/>
<protein>
    <submittedName>
        <fullName evidence="1">Uncharacterized protein</fullName>
    </submittedName>
</protein>
<dbReference type="Proteomes" id="UP000451471">
    <property type="component" value="Unassembled WGS sequence"/>
</dbReference>
<evidence type="ECO:0000313" key="2">
    <source>
        <dbReference type="Proteomes" id="UP000451471"/>
    </source>
</evidence>
<dbReference type="EMBL" id="WSZK01000036">
    <property type="protein sequence ID" value="MWG36573.1"/>
    <property type="molecule type" value="Genomic_DNA"/>
</dbReference>
<sequence>MTVQIDFEASNTTGEYGNLRLRNPERDCDYASWPFVADGQEADRRTADGNTTWHWTNPDEPLGDITLAPSLKLDWDEDGFHIFVRDGEIEHCSDCACGCHQ</sequence>
<accession>A0A6B0GVF7</accession>
<organism evidence="1 2">
    <name type="scientific">Halomarina oriensis</name>
    <dbReference type="NCBI Taxonomy" id="671145"/>
    <lineage>
        <taxon>Archaea</taxon>
        <taxon>Methanobacteriati</taxon>
        <taxon>Methanobacteriota</taxon>
        <taxon>Stenosarchaea group</taxon>
        <taxon>Halobacteria</taxon>
        <taxon>Halobacteriales</taxon>
        <taxon>Natronomonadaceae</taxon>
        <taxon>Halomarina</taxon>
    </lineage>
</organism>
<comment type="caution">
    <text evidence="1">The sequence shown here is derived from an EMBL/GenBank/DDBJ whole genome shotgun (WGS) entry which is preliminary data.</text>
</comment>
<keyword evidence="2" id="KW-1185">Reference proteome</keyword>
<dbReference type="AlphaFoldDB" id="A0A6B0GVF7"/>
<evidence type="ECO:0000313" key="1">
    <source>
        <dbReference type="EMBL" id="MWG36573.1"/>
    </source>
</evidence>
<dbReference type="RefSeq" id="WP_158206225.1">
    <property type="nucleotide sequence ID" value="NZ_WSZK01000036.1"/>
</dbReference>
<gene>
    <name evidence="1" type="ORF">GQS65_19120</name>
</gene>
<name>A0A6B0GVF7_9EURY</name>
<reference evidence="1 2" key="1">
    <citation type="submission" date="2019-12" db="EMBL/GenBank/DDBJ databases">
        <title>Halocatena pleomorpha gen. nov. sp. nov., an extremely halophilic archaeon of family Halobacteriaceae isolated from saltpan soil.</title>
        <authorList>
            <person name="Pal Y."/>
            <person name="Verma A."/>
            <person name="Krishnamurthi S."/>
            <person name="Kumar P."/>
        </authorList>
    </citation>
    <scope>NUCLEOTIDE SEQUENCE [LARGE SCALE GENOMIC DNA]</scope>
    <source>
        <strain evidence="1 2">JCM 16495</strain>
    </source>
</reference>